<dbReference type="AlphaFoldDB" id="V5JAE8"/>
<accession>V5JAE8</accession>
<sequence length="500" mass="53506">MSRLSPGSRNQLVLLAVVVAGALAAFWWLRGSTHDLVIVNGRVMDPETGLDATRNVGITGGTIVAVSEEALEGRDTIDATGLVVAPGFIDLHSHGQDSVSERFQALDGVTTALEMEIGVYPVAAWYASREGRTLLNFGATVSHPNARTKLLAGIDVGHQPTLPPGVNESMGSDLIYEELDEVQVAELALLMEGGLEEGGLGYGFGITYTPGASRTEIIDLFESAAANDVPVYVHLRAADEGGNLGPFQEVIANAAATGVSLHIVHLNSSADESAMDAVGLVRGAAEHGLDVTTEAYPYTASSTFIESALFDPWEGLDDSEYQRLQWPGQAERLNTETFRRYREQGGWVVIHGRREETNEWIVAQPDVIAASDGIPFRFLSVHPRGAGTFARILGHYSRDRGVISLMDALAKMTILPARRVEGAAPVMARKGRVQEGADADLALFDPETVLDMADYDDPDAPSHGFMHVLVRGTPVVRDGGLVEGTYPGQAIRREGSAPIS</sequence>
<organism evidence="3">
    <name type="scientific">bacterium symbiont of Plakortis simplex pPS11G3</name>
    <dbReference type="NCBI Taxonomy" id="1256902"/>
    <lineage>
        <taxon>Bacteria</taxon>
    </lineage>
</organism>
<reference evidence="3" key="1">
    <citation type="journal article" date="2013" name="Environ. Microbiol. Rep.">
        <title>Polyketide genes in the marine sponge Plakortis simplex: a new group of mono-modular type I polyketide synthases from sponge symbionts.</title>
        <authorList>
            <person name="Della Sala G."/>
            <person name="Hochmuth T."/>
            <person name="Costantino V."/>
            <person name="Teta R."/>
            <person name="Gerwick W."/>
            <person name="Gerwick L."/>
            <person name="Piel J."/>
            <person name="Mangoni A."/>
        </authorList>
    </citation>
    <scope>NUCLEOTIDE SEQUENCE</scope>
</reference>
<dbReference type="Pfam" id="PF07969">
    <property type="entry name" value="Amidohydro_3"/>
    <property type="match status" value="1"/>
</dbReference>
<dbReference type="GO" id="GO:0016811">
    <property type="term" value="F:hydrolase activity, acting on carbon-nitrogen (but not peptide) bonds, in linear amides"/>
    <property type="evidence" value="ECO:0007669"/>
    <property type="project" value="InterPro"/>
</dbReference>
<keyword evidence="1" id="KW-0472">Membrane</keyword>
<evidence type="ECO:0000313" key="3">
    <source>
        <dbReference type="EMBL" id="AGH13561.1"/>
    </source>
</evidence>
<feature type="transmembrane region" description="Helical" evidence="1">
    <location>
        <begin position="12"/>
        <end position="29"/>
    </location>
</feature>
<evidence type="ECO:0000259" key="2">
    <source>
        <dbReference type="Pfam" id="PF07969"/>
    </source>
</evidence>
<dbReference type="SUPFAM" id="SSF51556">
    <property type="entry name" value="Metallo-dependent hydrolases"/>
    <property type="match status" value="1"/>
</dbReference>
<dbReference type="InterPro" id="IPR023100">
    <property type="entry name" value="D-aminoacylase_insert_dom_sf"/>
</dbReference>
<name>V5JAE8_UNCXX</name>
<dbReference type="InterPro" id="IPR050378">
    <property type="entry name" value="Metallo-dep_Hydrolases_sf"/>
</dbReference>
<dbReference type="InterPro" id="IPR011059">
    <property type="entry name" value="Metal-dep_hydrolase_composite"/>
</dbReference>
<dbReference type="NCBIfam" id="NF006560">
    <property type="entry name" value="PRK09061.1"/>
    <property type="match status" value="1"/>
</dbReference>
<dbReference type="PANTHER" id="PTHR11647">
    <property type="entry name" value="HYDRANTOINASE/DIHYDROPYRIMIDINASE FAMILY MEMBER"/>
    <property type="match status" value="1"/>
</dbReference>
<dbReference type="InterPro" id="IPR013108">
    <property type="entry name" value="Amidohydro_3"/>
</dbReference>
<dbReference type="Gene3D" id="3.20.20.140">
    <property type="entry name" value="Metal-dependent hydrolases"/>
    <property type="match status" value="1"/>
</dbReference>
<dbReference type="SUPFAM" id="SSF51338">
    <property type="entry name" value="Composite domain of metallo-dependent hydrolases"/>
    <property type="match status" value="1"/>
</dbReference>
<feature type="domain" description="Amidohydrolase 3" evidence="2">
    <location>
        <begin position="361"/>
        <end position="476"/>
    </location>
</feature>
<proteinExistence type="predicted"/>
<dbReference type="EMBL" id="JX946307">
    <property type="protein sequence ID" value="AGH13561.1"/>
    <property type="molecule type" value="Genomic_DNA"/>
</dbReference>
<dbReference type="Gene3D" id="2.30.40.10">
    <property type="entry name" value="Urease, subunit C, domain 1"/>
    <property type="match status" value="1"/>
</dbReference>
<keyword evidence="1" id="KW-1133">Transmembrane helix</keyword>
<dbReference type="InterPro" id="IPR032466">
    <property type="entry name" value="Metal_Hydrolase"/>
</dbReference>
<dbReference type="Gene3D" id="3.30.1490.130">
    <property type="entry name" value="D-aminoacylase. Domain 3"/>
    <property type="match status" value="1"/>
</dbReference>
<protein>
    <submittedName>
        <fullName evidence="3">D-glutamate deacylase</fullName>
    </submittedName>
</protein>
<evidence type="ECO:0000256" key="1">
    <source>
        <dbReference type="SAM" id="Phobius"/>
    </source>
</evidence>
<dbReference type="PANTHER" id="PTHR11647:SF1">
    <property type="entry name" value="COLLAPSIN RESPONSE MEDIATOR PROTEIN"/>
    <property type="match status" value="1"/>
</dbReference>
<keyword evidence="1" id="KW-0812">Transmembrane</keyword>